<evidence type="ECO:0000313" key="3">
    <source>
        <dbReference type="EMBL" id="EEC56409.1"/>
    </source>
</evidence>
<gene>
    <name evidence="3" type="ORF">BACPEC_02918</name>
</gene>
<dbReference type="STRING" id="483218.BACPEC_02918"/>
<dbReference type="EMBL" id="ABVQ01000037">
    <property type="protein sequence ID" value="EEC56409.1"/>
    <property type="molecule type" value="Genomic_DNA"/>
</dbReference>
<comment type="caution">
    <text evidence="3">The sequence shown here is derived from an EMBL/GenBank/DDBJ whole genome shotgun (WGS) entry which is preliminary data.</text>
</comment>
<dbReference type="InterPro" id="IPR038404">
    <property type="entry name" value="TRAP_DctP_sf"/>
</dbReference>
<dbReference type="PROSITE" id="PS51257">
    <property type="entry name" value="PROKAR_LIPOPROTEIN"/>
    <property type="match status" value="1"/>
</dbReference>
<evidence type="ECO:0000256" key="1">
    <source>
        <dbReference type="ARBA" id="ARBA00022729"/>
    </source>
</evidence>
<reference evidence="3 4" key="1">
    <citation type="submission" date="2008-11" db="EMBL/GenBank/DDBJ databases">
        <title>Draft genome sequence of Bacteroides pectinophilus (ATCC 43243).</title>
        <authorList>
            <person name="Sudarsanam P."/>
            <person name="Ley R."/>
            <person name="Guruge J."/>
            <person name="Turnbaugh P.J."/>
            <person name="Mahowald M."/>
            <person name="Liep D."/>
            <person name="Gordon J."/>
        </authorList>
    </citation>
    <scope>NUCLEOTIDE SEQUENCE [LARGE SCALE GENOMIC DNA]</scope>
    <source>
        <strain evidence="3 4">ATCC 43243</strain>
    </source>
</reference>
<keyword evidence="4" id="KW-1185">Reference proteome</keyword>
<name>B7AW18_9FIRM</name>
<evidence type="ECO:0000313" key="4">
    <source>
        <dbReference type="Proteomes" id="UP000003136"/>
    </source>
</evidence>
<dbReference type="InterPro" id="IPR004682">
    <property type="entry name" value="TRAP_DctP"/>
</dbReference>
<dbReference type="NCBIfam" id="NF037995">
    <property type="entry name" value="TRAP_S1"/>
    <property type="match status" value="1"/>
</dbReference>
<dbReference type="GO" id="GO:0030246">
    <property type="term" value="F:carbohydrate binding"/>
    <property type="evidence" value="ECO:0007669"/>
    <property type="project" value="TreeGrafter"/>
</dbReference>
<dbReference type="PANTHER" id="PTHR33376">
    <property type="match status" value="1"/>
</dbReference>
<sequence>MKRRLLITVIFMAMLSALTGCGSRQEVTTLIMADVQEGDHPTAKACDKFAELVKEKTNGRIEIEVYHGSTLGTEAEQIAQATVGGIDFVRVSSPVSAYDDDIKAFQALYLYGSEDDMWKVLDGQIGNEFLKAQKLKNNGLEGLCWISGGSRNFYNNVKPVSSPEDLKGLTLRVNTDSMFAFLDKCGAKGVNVSYGDIYNAIADGTIDGAENNWPSYISTGHYKVAPYITVDEHTRIPEMIVASAETMNKLSQENQQIIRECATEAGKLQRQWMQEYDEKAIKEAEAAGCTITYLTKEQVAKFQSVAQPVNEQVSSKYMDIIKKIKAAQ</sequence>
<dbReference type="InterPro" id="IPR018389">
    <property type="entry name" value="DctP_fam"/>
</dbReference>
<accession>B7AW18</accession>
<dbReference type="Gene3D" id="3.40.190.170">
    <property type="entry name" value="Bacterial extracellular solute-binding protein, family 7"/>
    <property type="match status" value="1"/>
</dbReference>
<feature type="signal peptide" evidence="2">
    <location>
        <begin position="1"/>
        <end position="19"/>
    </location>
</feature>
<dbReference type="eggNOG" id="COG1638">
    <property type="taxonomic scope" value="Bacteria"/>
</dbReference>
<dbReference type="Pfam" id="PF03480">
    <property type="entry name" value="DctP"/>
    <property type="match status" value="1"/>
</dbReference>
<keyword evidence="1 2" id="KW-0732">Signal</keyword>
<dbReference type="GO" id="GO:0030288">
    <property type="term" value="C:outer membrane-bounded periplasmic space"/>
    <property type="evidence" value="ECO:0007669"/>
    <property type="project" value="InterPro"/>
</dbReference>
<feature type="chain" id="PRO_5039657656" evidence="2">
    <location>
        <begin position="20"/>
        <end position="328"/>
    </location>
</feature>
<protein>
    <submittedName>
        <fullName evidence="3">Uncharacterized protein</fullName>
    </submittedName>
</protein>
<dbReference type="Proteomes" id="UP000003136">
    <property type="component" value="Unassembled WGS sequence"/>
</dbReference>
<dbReference type="HOGENOM" id="CLU_036176_4_0_9"/>
<dbReference type="GO" id="GO:0055085">
    <property type="term" value="P:transmembrane transport"/>
    <property type="evidence" value="ECO:0007669"/>
    <property type="project" value="InterPro"/>
</dbReference>
<reference evidence="3 4" key="2">
    <citation type="submission" date="2008-11" db="EMBL/GenBank/DDBJ databases">
        <authorList>
            <person name="Fulton L."/>
            <person name="Clifton S."/>
            <person name="Fulton B."/>
            <person name="Xu J."/>
            <person name="Minx P."/>
            <person name="Pepin K.H."/>
            <person name="Johnson M."/>
            <person name="Bhonagiri V."/>
            <person name="Nash W.E."/>
            <person name="Mardis E.R."/>
            <person name="Wilson R.K."/>
        </authorList>
    </citation>
    <scope>NUCLEOTIDE SEQUENCE [LARGE SCALE GENOMIC DNA]</scope>
    <source>
        <strain evidence="3 4">ATCC 43243</strain>
    </source>
</reference>
<dbReference type="PIRSF" id="PIRSF006470">
    <property type="entry name" value="DctB"/>
    <property type="match status" value="1"/>
</dbReference>
<dbReference type="AlphaFoldDB" id="B7AW18"/>
<evidence type="ECO:0000256" key="2">
    <source>
        <dbReference type="SAM" id="SignalP"/>
    </source>
</evidence>
<organism evidence="3 4">
    <name type="scientific">[Bacteroides] pectinophilus ATCC 43243</name>
    <dbReference type="NCBI Taxonomy" id="483218"/>
    <lineage>
        <taxon>Bacteria</taxon>
        <taxon>Bacillati</taxon>
        <taxon>Bacillota</taxon>
        <taxon>Clostridia</taxon>
        <taxon>Eubacteriales</taxon>
    </lineage>
</organism>
<dbReference type="PANTHER" id="PTHR33376:SF2">
    <property type="entry name" value="DICARBOXYLATE-BINDING PERIPLASMIC PROTEIN"/>
    <property type="match status" value="1"/>
</dbReference>
<dbReference type="CDD" id="cd13671">
    <property type="entry name" value="PBP2_TRAP_SBP_like_3"/>
    <property type="match status" value="1"/>
</dbReference>
<proteinExistence type="predicted"/>